<evidence type="ECO:0000256" key="1">
    <source>
        <dbReference type="SAM" id="MobiDB-lite"/>
    </source>
</evidence>
<keyword evidence="4" id="KW-1185">Reference proteome</keyword>
<feature type="compositionally biased region" description="Polar residues" evidence="1">
    <location>
        <begin position="154"/>
        <end position="170"/>
    </location>
</feature>
<comment type="caution">
    <text evidence="2">The sequence shown here is derived from an EMBL/GenBank/DDBJ whole genome shotgun (WGS) entry which is preliminary data.</text>
</comment>
<dbReference type="AlphaFoldDB" id="A0A815J400"/>
<proteinExistence type="predicted"/>
<feature type="compositionally biased region" description="Polar residues" evidence="1">
    <location>
        <begin position="60"/>
        <end position="75"/>
    </location>
</feature>
<feature type="compositionally biased region" description="Low complexity" evidence="1">
    <location>
        <begin position="128"/>
        <end position="153"/>
    </location>
</feature>
<evidence type="ECO:0000313" key="4">
    <source>
        <dbReference type="Proteomes" id="UP000663829"/>
    </source>
</evidence>
<feature type="region of interest" description="Disordered" evidence="1">
    <location>
        <begin position="1"/>
        <end position="24"/>
    </location>
</feature>
<reference evidence="2" key="1">
    <citation type="submission" date="2021-02" db="EMBL/GenBank/DDBJ databases">
        <authorList>
            <person name="Nowell W R."/>
        </authorList>
    </citation>
    <scope>NUCLEOTIDE SEQUENCE</scope>
</reference>
<feature type="region of interest" description="Disordered" evidence="1">
    <location>
        <begin position="60"/>
        <end position="95"/>
    </location>
</feature>
<name>A0A815J400_9BILA</name>
<feature type="non-terminal residue" evidence="2">
    <location>
        <position position="208"/>
    </location>
</feature>
<accession>A0A815J400</accession>
<feature type="region of interest" description="Disordered" evidence="1">
    <location>
        <begin position="125"/>
        <end position="177"/>
    </location>
</feature>
<dbReference type="EMBL" id="CAJOBC010079091">
    <property type="protein sequence ID" value="CAF4268662.1"/>
    <property type="molecule type" value="Genomic_DNA"/>
</dbReference>
<protein>
    <submittedName>
        <fullName evidence="2">Uncharacterized protein</fullName>
    </submittedName>
</protein>
<evidence type="ECO:0000313" key="2">
    <source>
        <dbReference type="EMBL" id="CAF1377259.1"/>
    </source>
</evidence>
<dbReference type="EMBL" id="CAJNOQ010016230">
    <property type="protein sequence ID" value="CAF1377259.1"/>
    <property type="molecule type" value="Genomic_DNA"/>
</dbReference>
<gene>
    <name evidence="2" type="ORF">GPM918_LOCUS32152</name>
    <name evidence="3" type="ORF">SRO942_LOCUS32815</name>
</gene>
<organism evidence="2 4">
    <name type="scientific">Didymodactylos carnosus</name>
    <dbReference type="NCBI Taxonomy" id="1234261"/>
    <lineage>
        <taxon>Eukaryota</taxon>
        <taxon>Metazoa</taxon>
        <taxon>Spiralia</taxon>
        <taxon>Gnathifera</taxon>
        <taxon>Rotifera</taxon>
        <taxon>Eurotatoria</taxon>
        <taxon>Bdelloidea</taxon>
        <taxon>Philodinida</taxon>
        <taxon>Philodinidae</taxon>
        <taxon>Didymodactylos</taxon>
    </lineage>
</organism>
<sequence length="208" mass="24949">MDLDEPDIPNGQGFRESRNPRQPQQATLMDWWPQDFRDQEVSFENGYVQNNHNRGYQNQFQGQTRQWQNSRQSQAKAFRYRNATQNRSGGYNYGPFRFDYRQNGAGGRSNGPYRNYQDRYSRERFGGQNQAPFRPQRRQQQQRSGNQYSTQQQRVPPNNTVTWKPPQTQSFFRRQRRYRNRNRFQAAQATNENLLLSNNRFVALAEFD</sequence>
<dbReference type="Proteomes" id="UP000663829">
    <property type="component" value="Unassembled WGS sequence"/>
</dbReference>
<evidence type="ECO:0000313" key="3">
    <source>
        <dbReference type="EMBL" id="CAF4268662.1"/>
    </source>
</evidence>
<dbReference type="Proteomes" id="UP000681722">
    <property type="component" value="Unassembled WGS sequence"/>
</dbReference>